<keyword evidence="1" id="KW-0472">Membrane</keyword>
<organism evidence="2 3">
    <name type="scientific">Nephila pilipes</name>
    <name type="common">Giant wood spider</name>
    <name type="synonym">Nephila maculata</name>
    <dbReference type="NCBI Taxonomy" id="299642"/>
    <lineage>
        <taxon>Eukaryota</taxon>
        <taxon>Metazoa</taxon>
        <taxon>Ecdysozoa</taxon>
        <taxon>Arthropoda</taxon>
        <taxon>Chelicerata</taxon>
        <taxon>Arachnida</taxon>
        <taxon>Araneae</taxon>
        <taxon>Araneomorphae</taxon>
        <taxon>Entelegynae</taxon>
        <taxon>Araneoidea</taxon>
        <taxon>Nephilidae</taxon>
        <taxon>Nephila</taxon>
    </lineage>
</organism>
<feature type="transmembrane region" description="Helical" evidence="1">
    <location>
        <begin position="75"/>
        <end position="98"/>
    </location>
</feature>
<accession>A0A8X6PSL0</accession>
<feature type="transmembrane region" description="Helical" evidence="1">
    <location>
        <begin position="9"/>
        <end position="33"/>
    </location>
</feature>
<gene>
    <name evidence="2" type="ORF">NPIL_642131</name>
</gene>
<protein>
    <recommendedName>
        <fullName evidence="4">Gustatory receptor</fullName>
    </recommendedName>
</protein>
<keyword evidence="3" id="KW-1185">Reference proteome</keyword>
<evidence type="ECO:0000313" key="3">
    <source>
        <dbReference type="Proteomes" id="UP000887013"/>
    </source>
</evidence>
<dbReference type="EMBL" id="BMAW01024151">
    <property type="protein sequence ID" value="GFT86620.1"/>
    <property type="molecule type" value="Genomic_DNA"/>
</dbReference>
<reference evidence="2" key="1">
    <citation type="submission" date="2020-08" db="EMBL/GenBank/DDBJ databases">
        <title>Multicomponent nature underlies the extraordinary mechanical properties of spider dragline silk.</title>
        <authorList>
            <person name="Kono N."/>
            <person name="Nakamura H."/>
            <person name="Mori M."/>
            <person name="Yoshida Y."/>
            <person name="Ohtoshi R."/>
            <person name="Malay A.D."/>
            <person name="Moran D.A.P."/>
            <person name="Tomita M."/>
            <person name="Numata K."/>
            <person name="Arakawa K."/>
        </authorList>
    </citation>
    <scope>NUCLEOTIDE SEQUENCE</scope>
</reference>
<dbReference type="Proteomes" id="UP000887013">
    <property type="component" value="Unassembled WGS sequence"/>
</dbReference>
<dbReference type="OrthoDB" id="6420586at2759"/>
<comment type="caution">
    <text evidence="2">The sequence shown here is derived from an EMBL/GenBank/DDBJ whole genome shotgun (WGS) entry which is preliminary data.</text>
</comment>
<feature type="transmembrane region" description="Helical" evidence="1">
    <location>
        <begin position="195"/>
        <end position="213"/>
    </location>
</feature>
<proteinExistence type="predicted"/>
<keyword evidence="1" id="KW-1133">Transmembrane helix</keyword>
<evidence type="ECO:0008006" key="4">
    <source>
        <dbReference type="Google" id="ProtNLM"/>
    </source>
</evidence>
<sequence length="217" mass="24621">MIILGIASFVYYTVQFIFPSLLSLTYSIIAWNISKAVANLELLLKPANIDTLIRFLDTRKKLTEFVKEFENNFRILAFLLLWYDLVSLLKAFIMLMGLSKIHSFIAKTEAILILISSSVSFLSTVSYAAMIPEACIAMKRNLKELHQNTLRHDRDGEDSPLSGDKIKFLRLLKTVIDDEEFYLTAWGLVKISKSIILSALGALITYGILLHGLRIPF</sequence>
<dbReference type="AlphaFoldDB" id="A0A8X6PSL0"/>
<feature type="transmembrane region" description="Helical" evidence="1">
    <location>
        <begin position="110"/>
        <end position="130"/>
    </location>
</feature>
<keyword evidence="1" id="KW-0812">Transmembrane</keyword>
<evidence type="ECO:0000256" key="1">
    <source>
        <dbReference type="SAM" id="Phobius"/>
    </source>
</evidence>
<evidence type="ECO:0000313" key="2">
    <source>
        <dbReference type="EMBL" id="GFT86620.1"/>
    </source>
</evidence>
<name>A0A8X6PSL0_NEPPI</name>